<dbReference type="InterPro" id="IPR014801">
    <property type="entry name" value="Mediator_Med5_fun"/>
</dbReference>
<organism evidence="10 11">
    <name type="scientific">Australozyma saopauloensis</name>
    <dbReference type="NCBI Taxonomy" id="291208"/>
    <lineage>
        <taxon>Eukaryota</taxon>
        <taxon>Fungi</taxon>
        <taxon>Dikarya</taxon>
        <taxon>Ascomycota</taxon>
        <taxon>Saccharomycotina</taxon>
        <taxon>Pichiomycetes</taxon>
        <taxon>Metschnikowiaceae</taxon>
        <taxon>Australozyma</taxon>
    </lineage>
</organism>
<evidence type="ECO:0000313" key="11">
    <source>
        <dbReference type="Proteomes" id="UP001338582"/>
    </source>
</evidence>
<dbReference type="GO" id="GO:0006357">
    <property type="term" value="P:regulation of transcription by RNA polymerase II"/>
    <property type="evidence" value="ECO:0007669"/>
    <property type="project" value="InterPro"/>
</dbReference>
<dbReference type="AlphaFoldDB" id="A0AAX4HH54"/>
<sequence length="1025" mass="114609">MPSKVTIAKLVHASLARRTPEKIFLSLLLQTLQTDSISDNELLEGLIQLNFDGNSVAEQIELALVFAGSSIENAKTFFRLLLKLSVECQLKYLIHLKNSYSTVFNESVLQDVVSVSLPKYTSEVELIVCASGGLPTVEIRTLWSLLMFLWRSVAKTHSQMMDGALDGALLIKCSKETSFSLDYVKKTLLLVDTQAKTSELTISPGTLKSASSPESVYSLNVFSKKYSTYLKIKKVTWLTARFRTWNFNEHLLEQYASFFKIPTQNPTDVIEEIVAAFFGGILCAIELGEEPFVLFNWKNYIVSRLPNYLRLYRPLQIAGITEDIGESLLAAVMAFDTPHIVEMKIGGAKTPYDLRKKFLKSCIYLQIITLDQYAKSFSEEARLMSQSLITHEVGQLSHVDQITHEFNTKIAKVNVEFTSFEESKLIEYFQSLSNSNFEYLEDKQARLASLTNELVETCIEEKNIEKLSRLLLGFLNSLSTANFVFFCSPKGPWLILELLMQYLDDQPFSVDDDESNFQDIHASFGIILSSIIAIVCFFGVDFEHLNVQLSYTIDYINKFFFRLADSLSGSITGTDDDDNTIISNYNTLMADWVASLFDVNNEGLSDELLKSVNVKQIYKFMLIIFQQAISARIVNVLSSASINNGIDYLSQNFLAPCSVEIIKWISSRIDSGQMHSEALSEIILKIIESNMGSDQASNLNGPNFIFRMITNIVAPFLKLAISNSGTVGPNAIKLQKFLQSTADLEYCGYETRTAASSVEKSEARVILQGIKAELALIVKKPPVEATALALVWARFKQKLRRITTLNISDTVLEELSKCAKAPLHAQSEDSRLLVDFLLFSLSVDSCPTLDTAQWHLVALEKLKLQPTLSCKAAHADAGEVGFQASMDQHYLSIFNEGIPLGSPAATGSAPEFKDEFEPKDDLMGFDTDDLFNDMPQDLFEEPMGIIAPASTAPQTHPLPQAGLSLSRTSVLGSYLEMWCMQSPLFQVMEYLAISAVYDPEWERIFTVAKTKIRLDIDACIKGLCN</sequence>
<evidence type="ECO:0000256" key="8">
    <source>
        <dbReference type="ARBA" id="ARBA00031256"/>
    </source>
</evidence>
<evidence type="ECO:0000256" key="1">
    <source>
        <dbReference type="ARBA" id="ARBA00004123"/>
    </source>
</evidence>
<evidence type="ECO:0000256" key="4">
    <source>
        <dbReference type="ARBA" id="ARBA00023015"/>
    </source>
</evidence>
<dbReference type="Pfam" id="PF08689">
    <property type="entry name" value="Med5"/>
    <property type="match status" value="1"/>
</dbReference>
<dbReference type="GO" id="GO:0003712">
    <property type="term" value="F:transcription coregulator activity"/>
    <property type="evidence" value="ECO:0007669"/>
    <property type="project" value="InterPro"/>
</dbReference>
<comment type="subunit">
    <text evidence="9">Component of the Mediator complex.</text>
</comment>
<evidence type="ECO:0000256" key="9">
    <source>
        <dbReference type="RuleBase" id="RU364142"/>
    </source>
</evidence>
<dbReference type="Proteomes" id="UP001338582">
    <property type="component" value="Chromosome 7"/>
</dbReference>
<dbReference type="EMBL" id="CP138900">
    <property type="protein sequence ID" value="WPK27667.1"/>
    <property type="molecule type" value="Genomic_DNA"/>
</dbReference>
<evidence type="ECO:0000256" key="3">
    <source>
        <dbReference type="ARBA" id="ARBA00020628"/>
    </source>
</evidence>
<dbReference type="PANTHER" id="PTHR35784:SF1">
    <property type="entry name" value="MEDIATOR OF RNA POLYMERASE II TRANSCRIPTION SUBUNIT 5"/>
    <property type="match status" value="1"/>
</dbReference>
<evidence type="ECO:0000313" key="10">
    <source>
        <dbReference type="EMBL" id="WPK27667.1"/>
    </source>
</evidence>
<protein>
    <recommendedName>
        <fullName evidence="3 9">Mediator of RNA polymerase II transcription subunit 5</fullName>
    </recommendedName>
    <alternativeName>
        <fullName evidence="8 9">Mediator complex subunit 5</fullName>
    </alternativeName>
</protein>
<comment type="subcellular location">
    <subcellularLocation>
        <location evidence="1 9">Nucleus</location>
    </subcellularLocation>
</comment>
<keyword evidence="4 9" id="KW-0805">Transcription regulation</keyword>
<evidence type="ECO:0000256" key="5">
    <source>
        <dbReference type="ARBA" id="ARBA00023159"/>
    </source>
</evidence>
<keyword evidence="7 9" id="KW-0539">Nucleus</keyword>
<comment type="similarity">
    <text evidence="2 9">Belongs to the Mediator complex subunit 5 family.</text>
</comment>
<keyword evidence="11" id="KW-1185">Reference proteome</keyword>
<gene>
    <name evidence="9" type="primary">MED5</name>
    <name evidence="10" type="ORF">PUMCH_005064</name>
</gene>
<dbReference type="PANTHER" id="PTHR35784">
    <property type="entry name" value="MEDIATOR OF RNA POLYMERASE II TRANSCRIPTION SUBUNIT 5"/>
    <property type="match status" value="1"/>
</dbReference>
<accession>A0AAX4HH54</accession>
<comment type="function">
    <text evidence="9">Component of the Mediator complex, a coactivator involved in the regulated transcription of nearly all RNA polymerase II-dependent genes. Mediator functions as a bridge to convey information from gene-specific regulatory proteins to the basal RNA polymerase II transcription machinery. Mediator is recruited to promoters by direct interactions with regulatory proteins and serves as a scaffold for the assembly of a functional preinitiation complex with RNA polymerase II and the general transcription factors.</text>
</comment>
<keyword evidence="5 9" id="KW-0010">Activator</keyword>
<evidence type="ECO:0000256" key="6">
    <source>
        <dbReference type="ARBA" id="ARBA00023163"/>
    </source>
</evidence>
<proteinExistence type="inferred from homology"/>
<reference evidence="10 11" key="1">
    <citation type="submission" date="2023-10" db="EMBL/GenBank/DDBJ databases">
        <title>Draft Genome Sequence of Candida saopaulonensis from a very Premature Infant with Sepsis.</title>
        <authorList>
            <person name="Ning Y."/>
            <person name="Dai R."/>
            <person name="Xiao M."/>
            <person name="Xu Y."/>
            <person name="Yan Q."/>
            <person name="Zhang L."/>
        </authorList>
    </citation>
    <scope>NUCLEOTIDE SEQUENCE [LARGE SCALE GENOMIC DNA]</scope>
    <source>
        <strain evidence="10 11">19XY460</strain>
    </source>
</reference>
<evidence type="ECO:0000256" key="7">
    <source>
        <dbReference type="ARBA" id="ARBA00023242"/>
    </source>
</evidence>
<evidence type="ECO:0000256" key="2">
    <source>
        <dbReference type="ARBA" id="ARBA00008782"/>
    </source>
</evidence>
<dbReference type="GO" id="GO:0016592">
    <property type="term" value="C:mediator complex"/>
    <property type="evidence" value="ECO:0007669"/>
    <property type="project" value="InterPro"/>
</dbReference>
<keyword evidence="6 9" id="KW-0804">Transcription</keyword>
<name>A0AAX4HH54_9ASCO</name>